<reference evidence="1" key="1">
    <citation type="journal article" date="2020" name="Nat. Genet.">
        <title>Genomic diversifications of five Gossypium allopolyploid species and their impact on cotton improvement.</title>
        <authorList>
            <person name="Chen Z.J."/>
            <person name="Sreedasyam A."/>
            <person name="Ando A."/>
            <person name="Song Q."/>
            <person name="De Santiago L.M."/>
            <person name="Hulse-Kemp A.M."/>
            <person name="Ding M."/>
            <person name="Ye W."/>
            <person name="Kirkbride R.C."/>
            <person name="Jenkins J."/>
            <person name="Plott C."/>
            <person name="Lovell J."/>
            <person name="Lin Y.M."/>
            <person name="Vaughn R."/>
            <person name="Liu B."/>
            <person name="Simpson S."/>
            <person name="Scheffler B.E."/>
            <person name="Wen L."/>
            <person name="Saski C.A."/>
            <person name="Grover C.E."/>
            <person name="Hu G."/>
            <person name="Conover J.L."/>
            <person name="Carlson J.W."/>
            <person name="Shu S."/>
            <person name="Boston L.B."/>
            <person name="Williams M."/>
            <person name="Peterson D.G."/>
            <person name="McGee K."/>
            <person name="Jones D.C."/>
            <person name="Wendel J.F."/>
            <person name="Stelly D.M."/>
            <person name="Grimwood J."/>
            <person name="Schmutz J."/>
        </authorList>
    </citation>
    <scope>NUCLEOTIDE SEQUENCE [LARGE SCALE GENOMIC DNA]</scope>
    <source>
        <strain evidence="1">cv. TM-1</strain>
    </source>
</reference>
<accession>A0A1U8MCA2</accession>
<reference evidence="2" key="2">
    <citation type="submission" date="2025-08" db="UniProtKB">
        <authorList>
            <consortium name="RefSeq"/>
        </authorList>
    </citation>
    <scope>IDENTIFICATION</scope>
</reference>
<dbReference type="Gene3D" id="2.40.70.10">
    <property type="entry name" value="Acid Proteases"/>
    <property type="match status" value="1"/>
</dbReference>
<dbReference type="PaxDb" id="3635-A0A1U8MCA2"/>
<keyword evidence="1" id="KW-1185">Reference proteome</keyword>
<protein>
    <recommendedName>
        <fullName evidence="3">G-patch domain-containing protein</fullName>
    </recommendedName>
</protein>
<organism evidence="1 2">
    <name type="scientific">Gossypium hirsutum</name>
    <name type="common">Upland cotton</name>
    <name type="synonym">Gossypium mexicanum</name>
    <dbReference type="NCBI Taxonomy" id="3635"/>
    <lineage>
        <taxon>Eukaryota</taxon>
        <taxon>Viridiplantae</taxon>
        <taxon>Streptophyta</taxon>
        <taxon>Embryophyta</taxon>
        <taxon>Tracheophyta</taxon>
        <taxon>Spermatophyta</taxon>
        <taxon>Magnoliopsida</taxon>
        <taxon>eudicotyledons</taxon>
        <taxon>Gunneridae</taxon>
        <taxon>Pentapetalae</taxon>
        <taxon>rosids</taxon>
        <taxon>malvids</taxon>
        <taxon>Malvales</taxon>
        <taxon>Malvaceae</taxon>
        <taxon>Malvoideae</taxon>
        <taxon>Gossypium</taxon>
    </lineage>
</organism>
<dbReference type="AlphaFoldDB" id="A0A1U8MCA2"/>
<dbReference type="Proteomes" id="UP000818029">
    <property type="component" value="Chromosome A08"/>
</dbReference>
<dbReference type="RefSeq" id="XP_016724472.2">
    <property type="nucleotide sequence ID" value="XM_016868983.2"/>
</dbReference>
<name>A0A1U8MCA2_GOSHI</name>
<dbReference type="KEGG" id="ghi:107936287"/>
<dbReference type="PANTHER" id="PTHR32108:SF5">
    <property type="entry name" value="DYNACTIN SUBUNIT 1-LIKE"/>
    <property type="match status" value="1"/>
</dbReference>
<dbReference type="InterPro" id="IPR021109">
    <property type="entry name" value="Peptidase_aspartic_dom_sf"/>
</dbReference>
<proteinExistence type="predicted"/>
<sequence>MVMRGLIVLDLGRESKEERNYCEFHNEVEHEIQECVEVRALVQNMMNNKEMEFYEETKNPVEEDICVSEGELTVQNQTVNYPIVIISRPKNNEARVQLPPKVIIQRPAVFSYKDSKRVSWNYDCNVTIPGKESLVDTLKEDENRGSYTCSGRRYDTASEKAQPVKGKALVVEDVKKKATKSELPVNELVNEEEANEFLKFLKHCEYSMVEQLRKQPARISVLALLLSSEVYRSALMKVLNETYIANDISVNKLDRLVSNISADNYIFFNDDEIPPGGMGSTKALHITTRCKGYTLPNVLIDNRSALNVLPLTTLNRLPVDSSHIKECQNIVKAFDGTERKVMGRIEVPLQIGPNIYEVDFLVMDIKPSYNCLLGRPWIHSAGAVPSSLHQKLKLVSKGRLIMINAEEDIIATVSNNAPYLETDDEVIECSFRSLEFVNATFIAEGSKILVPKLSKTTRMSLQLMIGKVALLGRGLGGHLQGRVKTPIPKDKRDRFGLGFKLDAKQRRRELEKKQEKRRARLMREEIKWKPMTFPHISKIFVSGGIIHPERDTPMTGAIEERLESLDINVICEEETEKENLSGICLCTHGSVLDN</sequence>
<dbReference type="PANTHER" id="PTHR32108">
    <property type="entry name" value="DNA-DIRECTED RNA POLYMERASE SUBUNIT ALPHA"/>
    <property type="match status" value="1"/>
</dbReference>
<dbReference type="CDD" id="cd00303">
    <property type="entry name" value="retropepsin_like"/>
    <property type="match status" value="1"/>
</dbReference>
<evidence type="ECO:0000313" key="1">
    <source>
        <dbReference type="Proteomes" id="UP000818029"/>
    </source>
</evidence>
<gene>
    <name evidence="2" type="primary">LOC107936287</name>
</gene>
<evidence type="ECO:0008006" key="3">
    <source>
        <dbReference type="Google" id="ProtNLM"/>
    </source>
</evidence>
<dbReference type="GeneID" id="107936287"/>
<evidence type="ECO:0000313" key="2">
    <source>
        <dbReference type="RefSeq" id="XP_016724472.2"/>
    </source>
</evidence>